<dbReference type="InterPro" id="IPR034931">
    <property type="entry name" value="ETP1_RRM"/>
</dbReference>
<dbReference type="SUPFAM" id="SSF57850">
    <property type="entry name" value="RING/U-box"/>
    <property type="match status" value="2"/>
</dbReference>
<sequence length="713" mass="78681">MPSHFFHLKLELYPAPAPASSNKRVSKQKILSNSDSSNIYLPTTGKDIFSKLPAHRTSYWPSSFFVAKRPHTPTSLSSGSEPSQSPRAPPSEHTESHGDALLLPERRADLRDVLPPQSPGLVAARHTNEAAAADWRYDAVSIESIDMEARAGMVGAKAGGGHAKSAVSGLHTKAIYLPSDPKTTDVGYGVVHLYRDTEESSVLGNDELLGRKNLDKARSGKQDAAFSPEACSTLCILAVPSWMMPSDLLGFVGDEAREHVSHFRLIRTGRANKYMVLMKFRSAKKAQDWQKAYNGRLFSAAEPENCHVVFIRSVEFLSPDSDATGADASSFPRNTHDPFTPSMPTMGGASKSLSSKPQAPPPPNLLELPTCPVCLERMDETTGLLTILCQHVFHCACLEKWRGSGCPVCRYTHSPSYTFPYPRPDQVESEGDSEPLCSTCAGTDSLWICLICGNIGCGRYDGAHAYAHYEATSHCYAMDISTQHVWDYAGDGYVHRLIQSKPDTKLIDLPSRTRHENEAFRAEGGDSVPREKMENMANEYTYLLTSQLEGQRRYFEEQVDRAVDKASQASARAEEAAAQASKATSELAETRKEHDAITATLSRLETSLTKAEKAKQKFEQMARDMSNKYREEHTMNDGLMKRIKAAEAQAEQARKEADEAKEAKRDLEDMNNDLASFISSQEKVKELQAQGEEVEMGSAGVVEHRKKGKGRKK</sequence>
<feature type="compositionally biased region" description="Basic residues" evidence="5">
    <location>
        <begin position="704"/>
        <end position="713"/>
    </location>
</feature>
<keyword evidence="1" id="KW-0479">Metal-binding</keyword>
<dbReference type="InterPro" id="IPR011422">
    <property type="entry name" value="BRAP2/ETP1_RRM"/>
</dbReference>
<evidence type="ECO:0008006" key="10">
    <source>
        <dbReference type="Google" id="ProtNLM"/>
    </source>
</evidence>
<dbReference type="GO" id="GO:0016567">
    <property type="term" value="P:protein ubiquitination"/>
    <property type="evidence" value="ECO:0007669"/>
    <property type="project" value="TreeGrafter"/>
</dbReference>
<dbReference type="PROSITE" id="PS50089">
    <property type="entry name" value="ZF_RING_2"/>
    <property type="match status" value="1"/>
</dbReference>
<organism evidence="8 9">
    <name type="scientific">Salinomyces thailandicus</name>
    <dbReference type="NCBI Taxonomy" id="706561"/>
    <lineage>
        <taxon>Eukaryota</taxon>
        <taxon>Fungi</taxon>
        <taxon>Dikarya</taxon>
        <taxon>Ascomycota</taxon>
        <taxon>Pezizomycotina</taxon>
        <taxon>Dothideomycetes</taxon>
        <taxon>Dothideomycetidae</taxon>
        <taxon>Mycosphaerellales</taxon>
        <taxon>Teratosphaeriaceae</taxon>
        <taxon>Salinomyces</taxon>
    </lineage>
</organism>
<reference evidence="8 9" key="1">
    <citation type="submission" date="2017-03" db="EMBL/GenBank/DDBJ databases">
        <title>Genomes of endolithic fungi from Antarctica.</title>
        <authorList>
            <person name="Coleine C."/>
            <person name="Masonjones S."/>
            <person name="Stajich J.E."/>
        </authorList>
    </citation>
    <scope>NUCLEOTIDE SEQUENCE [LARGE SCALE GENOMIC DNA]</scope>
    <source>
        <strain evidence="8 9">CCFEE 6315</strain>
    </source>
</reference>
<dbReference type="PANTHER" id="PTHR24007:SF7">
    <property type="entry name" value="BRCA1-ASSOCIATED PROTEIN"/>
    <property type="match status" value="1"/>
</dbReference>
<evidence type="ECO:0000259" key="7">
    <source>
        <dbReference type="PROSITE" id="PS50271"/>
    </source>
</evidence>
<keyword evidence="2 4" id="KW-0863">Zinc-finger</keyword>
<proteinExistence type="predicted"/>
<dbReference type="Proteomes" id="UP000308549">
    <property type="component" value="Unassembled WGS sequence"/>
</dbReference>
<accession>A0A4U0UEZ1</accession>
<name>A0A4U0UEZ1_9PEZI</name>
<keyword evidence="9" id="KW-1185">Reference proteome</keyword>
<dbReference type="InterPro" id="IPR001841">
    <property type="entry name" value="Znf_RING"/>
</dbReference>
<evidence type="ECO:0000256" key="3">
    <source>
        <dbReference type="ARBA" id="ARBA00022833"/>
    </source>
</evidence>
<dbReference type="InterPro" id="IPR047243">
    <property type="entry name" value="RING-H2_BRAP2"/>
</dbReference>
<protein>
    <recommendedName>
        <fullName evidence="10">Zf-UBP-domain-containing protein</fullName>
    </recommendedName>
</protein>
<keyword evidence="3" id="KW-0862">Zinc</keyword>
<evidence type="ECO:0000256" key="4">
    <source>
        <dbReference type="PROSITE-ProRule" id="PRU00502"/>
    </source>
</evidence>
<dbReference type="Gene3D" id="3.30.40.10">
    <property type="entry name" value="Zinc/RING finger domain, C3HC4 (zinc finger)"/>
    <property type="match status" value="2"/>
</dbReference>
<feature type="compositionally biased region" description="Basic and acidic residues" evidence="5">
    <location>
        <begin position="652"/>
        <end position="668"/>
    </location>
</feature>
<feature type="compositionally biased region" description="Low complexity" evidence="5">
    <location>
        <begin position="573"/>
        <end position="583"/>
    </location>
</feature>
<feature type="region of interest" description="Disordered" evidence="5">
    <location>
        <begin position="647"/>
        <end position="713"/>
    </location>
</feature>
<dbReference type="Pfam" id="PF02148">
    <property type="entry name" value="zf-UBP"/>
    <property type="match status" value="1"/>
</dbReference>
<evidence type="ECO:0000313" key="9">
    <source>
        <dbReference type="Proteomes" id="UP000308549"/>
    </source>
</evidence>
<dbReference type="PANTHER" id="PTHR24007">
    <property type="entry name" value="BRCA1-ASSOCIATED PROTEIN"/>
    <property type="match status" value="1"/>
</dbReference>
<dbReference type="SMART" id="SM00184">
    <property type="entry name" value="RING"/>
    <property type="match status" value="1"/>
</dbReference>
<feature type="domain" description="RING-type" evidence="6">
    <location>
        <begin position="371"/>
        <end position="410"/>
    </location>
</feature>
<evidence type="ECO:0000313" key="8">
    <source>
        <dbReference type="EMBL" id="TKA34093.1"/>
    </source>
</evidence>
<dbReference type="GO" id="GO:0008270">
    <property type="term" value="F:zinc ion binding"/>
    <property type="evidence" value="ECO:0007669"/>
    <property type="project" value="UniProtKB-KW"/>
</dbReference>
<dbReference type="InterPro" id="IPR013083">
    <property type="entry name" value="Znf_RING/FYVE/PHD"/>
</dbReference>
<feature type="compositionally biased region" description="Low complexity" evidence="5">
    <location>
        <begin position="73"/>
        <end position="86"/>
    </location>
</feature>
<feature type="region of interest" description="Disordered" evidence="5">
    <location>
        <begin position="325"/>
        <end position="364"/>
    </location>
</feature>
<feature type="region of interest" description="Disordered" evidence="5">
    <location>
        <begin position="573"/>
        <end position="593"/>
    </location>
</feature>
<dbReference type="SMART" id="SM00290">
    <property type="entry name" value="ZnF_UBP"/>
    <property type="match status" value="1"/>
</dbReference>
<comment type="caution">
    <text evidence="8">The sequence shown here is derived from an EMBL/GenBank/DDBJ whole genome shotgun (WGS) entry which is preliminary data.</text>
</comment>
<dbReference type="SUPFAM" id="SSF90257">
    <property type="entry name" value="Myosin rod fragments"/>
    <property type="match status" value="1"/>
</dbReference>
<feature type="domain" description="UBP-type" evidence="7">
    <location>
        <begin position="407"/>
        <end position="513"/>
    </location>
</feature>
<dbReference type="EMBL" id="NAJL01000001">
    <property type="protein sequence ID" value="TKA34093.1"/>
    <property type="molecule type" value="Genomic_DNA"/>
</dbReference>
<dbReference type="Pfam" id="PF07576">
    <property type="entry name" value="BRAP2"/>
    <property type="match status" value="1"/>
</dbReference>
<dbReference type="Pfam" id="PF13639">
    <property type="entry name" value="zf-RING_2"/>
    <property type="match status" value="1"/>
</dbReference>
<dbReference type="OrthoDB" id="273556at2759"/>
<feature type="region of interest" description="Disordered" evidence="5">
    <location>
        <begin position="71"/>
        <end position="98"/>
    </location>
</feature>
<dbReference type="InterPro" id="IPR001607">
    <property type="entry name" value="Znf_UBP"/>
</dbReference>
<dbReference type="CDD" id="cd12717">
    <property type="entry name" value="RRM_ETP1"/>
    <property type="match status" value="1"/>
</dbReference>
<dbReference type="GO" id="GO:0005737">
    <property type="term" value="C:cytoplasm"/>
    <property type="evidence" value="ECO:0007669"/>
    <property type="project" value="TreeGrafter"/>
</dbReference>
<evidence type="ECO:0000256" key="1">
    <source>
        <dbReference type="ARBA" id="ARBA00022723"/>
    </source>
</evidence>
<dbReference type="GO" id="GO:0007265">
    <property type="term" value="P:Ras protein signal transduction"/>
    <property type="evidence" value="ECO:0007669"/>
    <property type="project" value="TreeGrafter"/>
</dbReference>
<evidence type="ECO:0000256" key="2">
    <source>
        <dbReference type="ARBA" id="ARBA00022771"/>
    </source>
</evidence>
<evidence type="ECO:0000256" key="5">
    <source>
        <dbReference type="SAM" id="MobiDB-lite"/>
    </source>
</evidence>
<dbReference type="AlphaFoldDB" id="A0A4U0UEZ1"/>
<gene>
    <name evidence="8" type="ORF">B0A50_00073</name>
</gene>
<dbReference type="GO" id="GO:0061630">
    <property type="term" value="F:ubiquitin protein ligase activity"/>
    <property type="evidence" value="ECO:0007669"/>
    <property type="project" value="TreeGrafter"/>
</dbReference>
<dbReference type="CDD" id="cd16457">
    <property type="entry name" value="RING-H2_BRAP2"/>
    <property type="match status" value="1"/>
</dbReference>
<evidence type="ECO:0000259" key="6">
    <source>
        <dbReference type="PROSITE" id="PS50089"/>
    </source>
</evidence>
<dbReference type="PROSITE" id="PS50271">
    <property type="entry name" value="ZF_UBP"/>
    <property type="match status" value="1"/>
</dbReference>